<dbReference type="Proteomes" id="UP000604737">
    <property type="component" value="Unassembled WGS sequence"/>
</dbReference>
<comment type="caution">
    <text evidence="2">The sequence shown here is derived from an EMBL/GenBank/DDBJ whole genome shotgun (WGS) entry which is preliminary data.</text>
</comment>
<proteinExistence type="predicted"/>
<evidence type="ECO:0000313" key="3">
    <source>
        <dbReference type="Proteomes" id="UP000604737"/>
    </source>
</evidence>
<dbReference type="SUPFAM" id="SSF109604">
    <property type="entry name" value="HD-domain/PDEase-like"/>
    <property type="match status" value="1"/>
</dbReference>
<dbReference type="Gene3D" id="1.10.3210.10">
    <property type="entry name" value="Hypothetical protein af1432"/>
    <property type="match status" value="1"/>
</dbReference>
<reference evidence="3" key="1">
    <citation type="journal article" date="2019" name="Int. J. Syst. Evol. Microbiol.">
        <title>The Global Catalogue of Microorganisms (GCM) 10K type strain sequencing project: providing services to taxonomists for standard genome sequencing and annotation.</title>
        <authorList>
            <consortium name="The Broad Institute Genomics Platform"/>
            <consortium name="The Broad Institute Genome Sequencing Center for Infectious Disease"/>
            <person name="Wu L."/>
            <person name="Ma J."/>
        </authorList>
    </citation>
    <scope>NUCLEOTIDE SEQUENCE [LARGE SCALE GENOMIC DNA]</scope>
    <source>
        <strain evidence="3">KCTC 23701</strain>
    </source>
</reference>
<sequence length="188" mass="19466">MALDWLALENLLRHQAGALYGGEAISQLAHALQSAECAERDGAPAALITAALLHDIGHLVAEQGDDDIADGIDDRHEQVGVAALKTLFADDVIAPIALHVAAKRYLCAVEPGYLAALSAASRASLALQGGVMDGLEADRFAANPHARAAVALRRWDDEAKVAGKTTPPLAHFLAIARSAARATAGAAQ</sequence>
<protein>
    <submittedName>
        <fullName evidence="2">Phosphohydrolase</fullName>
    </submittedName>
</protein>
<dbReference type="PANTHER" id="PTHR40202">
    <property type="match status" value="1"/>
</dbReference>
<dbReference type="PANTHER" id="PTHR40202:SF1">
    <property type="entry name" value="HD DOMAIN-CONTAINING PROTEIN"/>
    <property type="match status" value="1"/>
</dbReference>
<accession>A0ABQ3GXD9</accession>
<dbReference type="EMBL" id="BMYO01000002">
    <property type="protein sequence ID" value="GHD58278.1"/>
    <property type="molecule type" value="Genomic_DNA"/>
</dbReference>
<dbReference type="InterPro" id="IPR017670">
    <property type="entry name" value="Phosphonate_degrad-assoc"/>
</dbReference>
<dbReference type="InterPro" id="IPR052567">
    <property type="entry name" value="OP_Dioxygenase"/>
</dbReference>
<dbReference type="CDD" id="cd00077">
    <property type="entry name" value="HDc"/>
    <property type="match status" value="1"/>
</dbReference>
<dbReference type="NCBIfam" id="TIGR03276">
    <property type="entry name" value="Phn-HD"/>
    <property type="match status" value="1"/>
</dbReference>
<keyword evidence="3" id="KW-1185">Reference proteome</keyword>
<name>A0ABQ3GXD9_9NEIS</name>
<dbReference type="InterPro" id="IPR006674">
    <property type="entry name" value="HD_domain"/>
</dbReference>
<evidence type="ECO:0000313" key="2">
    <source>
        <dbReference type="EMBL" id="GHD58278.1"/>
    </source>
</evidence>
<dbReference type="Pfam" id="PF01966">
    <property type="entry name" value="HD"/>
    <property type="match status" value="1"/>
</dbReference>
<feature type="domain" description="HD" evidence="1">
    <location>
        <begin position="32"/>
        <end position="99"/>
    </location>
</feature>
<dbReference type="InterPro" id="IPR003607">
    <property type="entry name" value="HD/PDEase_dom"/>
</dbReference>
<gene>
    <name evidence="2" type="ORF">GCM10007350_07920</name>
</gene>
<organism evidence="2 3">
    <name type="scientific">Jeongeupia chitinilytica</name>
    <dbReference type="NCBI Taxonomy" id="1041641"/>
    <lineage>
        <taxon>Bacteria</taxon>
        <taxon>Pseudomonadati</taxon>
        <taxon>Pseudomonadota</taxon>
        <taxon>Betaproteobacteria</taxon>
        <taxon>Neisseriales</taxon>
        <taxon>Chitinibacteraceae</taxon>
        <taxon>Jeongeupia</taxon>
    </lineage>
</organism>
<dbReference type="RefSeq" id="WP_189458863.1">
    <property type="nucleotide sequence ID" value="NZ_BMYO01000002.1"/>
</dbReference>
<evidence type="ECO:0000259" key="1">
    <source>
        <dbReference type="Pfam" id="PF01966"/>
    </source>
</evidence>